<dbReference type="PANTHER" id="PTHR32385:SF23">
    <property type="entry name" value="NUCLEOTIDE-DIPHOSPHO-SUGAR TRANSFERASE"/>
    <property type="match status" value="1"/>
</dbReference>
<keyword evidence="4" id="KW-1185">Reference proteome</keyword>
<dbReference type="AlphaFoldDB" id="A0A507FM32"/>
<dbReference type="SUPFAM" id="SSF53448">
    <property type="entry name" value="Nucleotide-diphospho-sugar transferases"/>
    <property type="match status" value="1"/>
</dbReference>
<accession>A0A507FM32</accession>
<dbReference type="Pfam" id="PF04488">
    <property type="entry name" value="Gly_transf_sug"/>
    <property type="match status" value="1"/>
</dbReference>
<dbReference type="InterPro" id="IPR007577">
    <property type="entry name" value="GlycoTrfase_DXD_sugar-bd_CS"/>
</dbReference>
<evidence type="ECO:0000256" key="1">
    <source>
        <dbReference type="ARBA" id="ARBA00009003"/>
    </source>
</evidence>
<dbReference type="InterPro" id="IPR029044">
    <property type="entry name" value="Nucleotide-diphossugar_trans"/>
</dbReference>
<dbReference type="GO" id="GO:0051999">
    <property type="term" value="P:mannosyl-inositol phosphorylceramide biosynthetic process"/>
    <property type="evidence" value="ECO:0007669"/>
    <property type="project" value="TreeGrafter"/>
</dbReference>
<organism evidence="3 4">
    <name type="scientific">Chytriomyces confervae</name>
    <dbReference type="NCBI Taxonomy" id="246404"/>
    <lineage>
        <taxon>Eukaryota</taxon>
        <taxon>Fungi</taxon>
        <taxon>Fungi incertae sedis</taxon>
        <taxon>Chytridiomycota</taxon>
        <taxon>Chytridiomycota incertae sedis</taxon>
        <taxon>Chytridiomycetes</taxon>
        <taxon>Chytridiales</taxon>
        <taxon>Chytriomycetaceae</taxon>
        <taxon>Chytriomyces</taxon>
    </lineage>
</organism>
<dbReference type="OrthoDB" id="3647at2759"/>
<dbReference type="GO" id="GO:0000030">
    <property type="term" value="F:mannosyltransferase activity"/>
    <property type="evidence" value="ECO:0007669"/>
    <property type="project" value="TreeGrafter"/>
</dbReference>
<keyword evidence="2" id="KW-0808">Transferase</keyword>
<dbReference type="STRING" id="246404.A0A507FM32"/>
<sequence>MPPRSLAKRLWTLLMTIPLIAMLILVTVFLLSSSSPSSAKRITPANEQQQSRKIPKVIHQSWKTRLVPTKYARMVDSWKSMNPDYEYRIWSDSDNRNLIETHYPWFLEVFDSYEDPILQADASRVFYMHQYGGVYADLDFQCLKPLDTLLGTHDAVLGSMNTGFNFFLRAHSIPNAFMASKPGHPMWITCAQRMMKQRKGTVEQRTGPAMLYRCYSDYIKSNRNMGAPGVHANNSVYLAPKEYIYPYSWAVFNSKAVRKACSFSENSKFDEKQCLELVDPKRVAYAVTFWGHSWE</sequence>
<protein>
    <recommendedName>
        <fullName evidence="5">Alpha 1,4-glycosyltransferase domain-containing protein</fullName>
    </recommendedName>
</protein>
<evidence type="ECO:0000313" key="4">
    <source>
        <dbReference type="Proteomes" id="UP000320333"/>
    </source>
</evidence>
<dbReference type="Gene3D" id="3.90.550.20">
    <property type="match status" value="1"/>
</dbReference>
<gene>
    <name evidence="3" type="ORF">CcCBS67573_g02635</name>
</gene>
<comment type="caution">
    <text evidence="3">The sequence shown here is derived from an EMBL/GenBank/DDBJ whole genome shotgun (WGS) entry which is preliminary data.</text>
</comment>
<proteinExistence type="inferred from homology"/>
<evidence type="ECO:0000256" key="2">
    <source>
        <dbReference type="ARBA" id="ARBA00022679"/>
    </source>
</evidence>
<evidence type="ECO:0000313" key="3">
    <source>
        <dbReference type="EMBL" id="TPX76087.1"/>
    </source>
</evidence>
<dbReference type="Proteomes" id="UP000320333">
    <property type="component" value="Unassembled WGS sequence"/>
</dbReference>
<dbReference type="PANTHER" id="PTHR32385">
    <property type="entry name" value="MANNOSYL PHOSPHORYLINOSITOL CERAMIDE SYNTHASE"/>
    <property type="match status" value="1"/>
</dbReference>
<name>A0A507FM32_9FUNG</name>
<dbReference type="InterPro" id="IPR051706">
    <property type="entry name" value="Glycosyltransferase_domain"/>
</dbReference>
<reference evidence="3 4" key="1">
    <citation type="journal article" date="2019" name="Sci. Rep.">
        <title>Comparative genomics of chytrid fungi reveal insights into the obligate biotrophic and pathogenic lifestyle of Synchytrium endobioticum.</title>
        <authorList>
            <person name="van de Vossenberg B.T.L.H."/>
            <person name="Warris S."/>
            <person name="Nguyen H.D.T."/>
            <person name="van Gent-Pelzer M.P.E."/>
            <person name="Joly D.L."/>
            <person name="van de Geest H.C."/>
            <person name="Bonants P.J.M."/>
            <person name="Smith D.S."/>
            <person name="Levesque C.A."/>
            <person name="van der Lee T.A.J."/>
        </authorList>
    </citation>
    <scope>NUCLEOTIDE SEQUENCE [LARGE SCALE GENOMIC DNA]</scope>
    <source>
        <strain evidence="3 4">CBS 675.73</strain>
    </source>
</reference>
<dbReference type="EMBL" id="QEAP01000058">
    <property type="protein sequence ID" value="TPX76087.1"/>
    <property type="molecule type" value="Genomic_DNA"/>
</dbReference>
<evidence type="ECO:0008006" key="5">
    <source>
        <dbReference type="Google" id="ProtNLM"/>
    </source>
</evidence>
<comment type="similarity">
    <text evidence="1">Belongs to the glycosyltransferase 32 family.</text>
</comment>
<dbReference type="GO" id="GO:0016020">
    <property type="term" value="C:membrane"/>
    <property type="evidence" value="ECO:0007669"/>
    <property type="project" value="GOC"/>
</dbReference>